<accession>A0A2T0FPN1</accession>
<keyword evidence="2" id="KW-0132">Cell division</keyword>
<evidence type="ECO:0000256" key="1">
    <source>
        <dbReference type="ARBA" id="ARBA00010547"/>
    </source>
</evidence>
<keyword evidence="6" id="KW-1185">Reference proteome</keyword>
<dbReference type="Proteomes" id="UP000238350">
    <property type="component" value="Unassembled WGS sequence"/>
</dbReference>
<dbReference type="GO" id="GO:0060090">
    <property type="term" value="F:molecular adaptor activity"/>
    <property type="evidence" value="ECO:0007669"/>
    <property type="project" value="TreeGrafter"/>
</dbReference>
<comment type="caution">
    <text evidence="5">The sequence shown here is derived from an EMBL/GenBank/DDBJ whole genome shotgun (WGS) entry which is preliminary data.</text>
</comment>
<gene>
    <name evidence="5" type="ORF">B9G98_04570</name>
</gene>
<protein>
    <submittedName>
        <fullName evidence="5">Negative regulator of mitosis</fullName>
    </submittedName>
</protein>
<dbReference type="GO" id="GO:0031145">
    <property type="term" value="P:anaphase-promoting complex-dependent catabolic process"/>
    <property type="evidence" value="ECO:0007669"/>
    <property type="project" value="TreeGrafter"/>
</dbReference>
<proteinExistence type="inferred from homology"/>
<reference evidence="5 6" key="1">
    <citation type="submission" date="2017-04" db="EMBL/GenBank/DDBJ databases">
        <title>Genome sequencing of [Candida] sorbophila.</title>
        <authorList>
            <person name="Ahn J.O."/>
        </authorList>
    </citation>
    <scope>NUCLEOTIDE SEQUENCE [LARGE SCALE GENOMIC DNA]</scope>
    <source>
        <strain evidence="5 6">DS02</strain>
    </source>
</reference>
<dbReference type="EMBL" id="NDIQ01000022">
    <property type="protein sequence ID" value="PRT56950.1"/>
    <property type="molecule type" value="Genomic_DNA"/>
</dbReference>
<keyword evidence="3" id="KW-0498">Mitosis</keyword>
<dbReference type="RefSeq" id="XP_024666895.1">
    <property type="nucleotide sequence ID" value="XM_024811127.1"/>
</dbReference>
<dbReference type="STRING" id="45607.A0A2T0FPN1"/>
<comment type="similarity">
    <text evidence="1">Belongs to the APC1 family.</text>
</comment>
<dbReference type="GO" id="GO:0051301">
    <property type="term" value="P:cell division"/>
    <property type="evidence" value="ECO:0007669"/>
    <property type="project" value="UniProtKB-KW"/>
</dbReference>
<evidence type="ECO:0000313" key="5">
    <source>
        <dbReference type="EMBL" id="PRT56950.1"/>
    </source>
</evidence>
<dbReference type="GO" id="GO:0070979">
    <property type="term" value="P:protein K11-linked ubiquitination"/>
    <property type="evidence" value="ECO:0007669"/>
    <property type="project" value="TreeGrafter"/>
</dbReference>
<dbReference type="PANTHER" id="PTHR12827">
    <property type="entry name" value="MEIOTIC CHECKPOINT REGULATOR TSG24 FAMILY MEMBER"/>
    <property type="match status" value="1"/>
</dbReference>
<keyword evidence="4" id="KW-0131">Cell cycle</keyword>
<evidence type="ECO:0000313" key="6">
    <source>
        <dbReference type="Proteomes" id="UP000238350"/>
    </source>
</evidence>
<organism evidence="5 6">
    <name type="scientific">Wickerhamiella sorbophila</name>
    <dbReference type="NCBI Taxonomy" id="45607"/>
    <lineage>
        <taxon>Eukaryota</taxon>
        <taxon>Fungi</taxon>
        <taxon>Dikarya</taxon>
        <taxon>Ascomycota</taxon>
        <taxon>Saccharomycotina</taxon>
        <taxon>Dipodascomycetes</taxon>
        <taxon>Dipodascales</taxon>
        <taxon>Trichomonascaceae</taxon>
        <taxon>Wickerhamiella</taxon>
    </lineage>
</organism>
<evidence type="ECO:0000256" key="4">
    <source>
        <dbReference type="ARBA" id="ARBA00023306"/>
    </source>
</evidence>
<sequence>MLPDPNLRAGALVMETSETLFEGRQIHVDKSVCTIKNAGREIARIEVEEKSIDHALFVYFGGVKTLVVIAGDMLYSLGRGARRCTMTLPFTPINALVCEKGLILASKTALYLMTDPLKVLGLVVPSSTSTIGPDEQPIYFGDEKCHLAVFKDKDSIKIYHIRYLARQRKRGQMKSRSKSRTSFDQILSSSGSLKRSSSARLSEKALRLRRSDRFSDRISDRLSLAVLTDESSPVDIAFEDFEYEKEALLSFVNSVSVSGSALLRVHPQRLQSWLSLSILDYMNSILIHSIYSRGNILESTELLPRKSVVPLVGYKIKNQDYPFLAFLTEGYVMICSPFFKGQTHKPPLQNQGSISDLQPLGLKNGFKYKSNGSEWENFQLVEFLHPLIVQCFELLTLSTEPEILSHLVLNFALNSRVLDQWEVFESVIVSCLANFSDMPSQPWLALAQRVQKTSTKTLTGPDTIIYLHLLREDMMLRARASDSVRKLGHLLSCLTTWAGWSWSEYYRVDANSKDLEESVNLDLAQVPGRLPVIYESFVSNIQPPFIPYPDTSQAKDVFYYTNVCKSFFEMLSAQNTTVSKMLQLLKTIDLTPSKLETFAVGPRFCIMEVLGYMQIEAGEAEFRLLNRRDLEATYESTQVKVAETSQLHDDDHLNITRLIFDKDRRFYEVAHLLQVNKSQQCDLLQPPDCSEHDWLEMQQNLAHLVAIRTLSASFGLAAVYFSSKVPIVSERLELSKLDFDIFLRDHGVSIVFSPENLSSSTRTWGYLAHGVATGLSISKEAKNITSHWIVYNNSQENTYPSQHAGFLLGLGIMGHLKTLEEWHIYHYLGEKDPIMSNALLMGLAASSIGTMNSKLTKVLSVHISALLPLGSSDLNVTPSIQTAAIIAMGLLYMETQNRRMSEVMLSELCSTSTDRLEMYRTASGISLGLMNLGKGKDLCGFFDVEVVEELQAAAAIQSDARPLSPVQLSQSGSVMALMLMFLGTNDAAVASSLNCPTSEFLANYTRPDILYTRSMARNLVLFDSIQPSREWITKQIPPAIYVDLSEIQYHDSDFLPFYNILCGVLVSIGIKFAGTGDESAIDVLLHYVDEFRRLSQLPVTSVDERICKFGLTSLQSRLVISVSLVAAGRGTVSVLQRLRPLFAPITPDTTYDEYVGVSMAMGILFLGGGQYSFSRSPRSIGCLAISLMSLAGAETEAAGWEHLRFFWAFATEKRCLIVRDVETHVPLQVNVEIVDRSGGSNMLASPCLLPPLDTIADIAIKDKMLLPITIHLSDPNNDLAHNVMKTKTIFMQKAKTVSSSLADRLAWRSSPQGSESMGNFLDILASQKNKRPETLWNLKLLLVFAESWRPDEELRCIPRRRLDKVKVHLRRTAGAKSNLFNRKSGV</sequence>
<dbReference type="GeneID" id="36518318"/>
<name>A0A2T0FPN1_9ASCO</name>
<evidence type="ECO:0000256" key="3">
    <source>
        <dbReference type="ARBA" id="ARBA00022776"/>
    </source>
</evidence>
<dbReference type="GO" id="GO:0005680">
    <property type="term" value="C:anaphase-promoting complex"/>
    <property type="evidence" value="ECO:0007669"/>
    <property type="project" value="InterPro"/>
</dbReference>
<dbReference type="Gene3D" id="1.25.10.10">
    <property type="entry name" value="Leucine-rich Repeat Variant"/>
    <property type="match status" value="1"/>
</dbReference>
<dbReference type="OrthoDB" id="26401at2759"/>
<dbReference type="InterPro" id="IPR024990">
    <property type="entry name" value="Apc1"/>
</dbReference>
<dbReference type="InterPro" id="IPR011989">
    <property type="entry name" value="ARM-like"/>
</dbReference>
<dbReference type="PANTHER" id="PTHR12827:SF3">
    <property type="entry name" value="ANAPHASE-PROMOTING COMPLEX SUBUNIT 1"/>
    <property type="match status" value="1"/>
</dbReference>
<dbReference type="GO" id="GO:0007091">
    <property type="term" value="P:metaphase/anaphase transition of mitotic cell cycle"/>
    <property type="evidence" value="ECO:0007669"/>
    <property type="project" value="TreeGrafter"/>
</dbReference>
<evidence type="ECO:0000256" key="2">
    <source>
        <dbReference type="ARBA" id="ARBA00022618"/>
    </source>
</evidence>